<reference evidence="1" key="1">
    <citation type="submission" date="2021-04" db="EMBL/GenBank/DDBJ databases">
        <title>Genomes of microviruses identified in yellow-bellied marmot fecal samples.</title>
        <authorList>
            <person name="Varsani A."/>
            <person name="Kraberger S."/>
            <person name="Chatterjee A."/>
            <person name="Richet C."/>
            <person name="Fontenele R.S."/>
            <person name="Schmidlin K."/>
            <person name="Blumstein D.T."/>
        </authorList>
    </citation>
    <scope>NUCLEOTIDE SEQUENCE</scope>
    <source>
        <strain evidence="1">Mar11</strain>
    </source>
</reference>
<name>A0A8F6AIX3_9VIRU</name>
<proteinExistence type="predicted"/>
<accession>A0A8F6AIX3</accession>
<protein>
    <submittedName>
        <fullName evidence="1">DNA pilot protein</fullName>
    </submittedName>
</protein>
<evidence type="ECO:0000313" key="1">
    <source>
        <dbReference type="EMBL" id="QXP45034.1"/>
    </source>
</evidence>
<dbReference type="EMBL" id="MZ089757">
    <property type="protein sequence ID" value="QXP45034.1"/>
    <property type="molecule type" value="Genomic_DNA"/>
</dbReference>
<organism evidence="1">
    <name type="scientific">Microvirus mar11</name>
    <dbReference type="NCBI Taxonomy" id="2851143"/>
    <lineage>
        <taxon>Viruses</taxon>
        <taxon>Monodnaviria</taxon>
        <taxon>Sangervirae</taxon>
        <taxon>Phixviricota</taxon>
        <taxon>Malgrandaviricetes</taxon>
        <taxon>Petitvirales</taxon>
        <taxon>Microviridae</taxon>
    </lineage>
</organism>
<sequence>MPPLIATNPANYGNVGSGLNKVWSAFGSFANRFAPFLNPTAYNAQFNANQAKIQREFASNEAQKNRDFQERMSNTAYSRAISDLKRNGLNPYLAFGAPASTPSGSAFSGSSASSSGGASAQMLSSVTGYALNQLNRIADEMKISVNDLYTLFVGR</sequence>